<dbReference type="InterPro" id="IPR026444">
    <property type="entry name" value="Secre_tail"/>
</dbReference>
<dbReference type="STRING" id="445961.IW15_19650"/>
<feature type="domain" description="GEVED" evidence="4">
    <location>
        <begin position="87"/>
        <end position="177"/>
    </location>
</feature>
<gene>
    <name evidence="5" type="ORF">IW15_19650</name>
</gene>
<accession>A0A086A1J1</accession>
<proteinExistence type="predicted"/>
<protein>
    <submittedName>
        <fullName evidence="5">Uncharacterized protein</fullName>
    </submittedName>
</protein>
<evidence type="ECO:0000256" key="1">
    <source>
        <dbReference type="ARBA" id="ARBA00022729"/>
    </source>
</evidence>
<dbReference type="eggNOG" id="COG3227">
    <property type="taxonomic scope" value="Bacteria"/>
</dbReference>
<comment type="caution">
    <text evidence="5">The sequence shown here is derived from an EMBL/GenBank/DDBJ whole genome shotgun (WGS) entry which is preliminary data.</text>
</comment>
<feature type="signal peptide" evidence="2">
    <location>
        <begin position="1"/>
        <end position="18"/>
    </location>
</feature>
<feature type="chain" id="PRO_5001802022" evidence="2">
    <location>
        <begin position="19"/>
        <end position="432"/>
    </location>
</feature>
<feature type="domain" description="Secretion system C-terminal sorting" evidence="3">
    <location>
        <begin position="365"/>
        <end position="430"/>
    </location>
</feature>
<sequence>MKKISILSAVAVTALCNAQYCLPAFQYGSDSNMITNVTFGNINNTSSFQAGNAPVYENFTAMSTDIQAGGSYDISVKGPSSTFPSDVVVFIDFNQNGNFDDAGESFYIGRLSAANPANASKVTNTITVPANAVAGATRMRVLKNTNTAAYSNPAAPNSISTACDSTLRAGQAEDYTVMIQSSTAGFPSPYCGDENITTLTVSEISKVEFAGITNDSNIDGSSATIENFTSTVFDVTRGISYPISVTGGTQGQATVSVYAYIDFNHNHIFDDHEKFNLGYLDNSNPVSHAQSGIITGSIQIPVDALLGETRFRIVKAYESSSWMGTLENLPCPAGWFIGQVEDYTLNVQASNLATREISKDASIKIYPNPTTGVITIQNTDHLEKYEVYSMSGQKVMEGNTHSFTLEKLVPGTYLLKIQMKGKKIITEKIIKK</sequence>
<dbReference type="Pfam" id="PF20009">
    <property type="entry name" value="GEVED"/>
    <property type="match status" value="2"/>
</dbReference>
<evidence type="ECO:0000313" key="6">
    <source>
        <dbReference type="Proteomes" id="UP000028705"/>
    </source>
</evidence>
<dbReference type="Proteomes" id="UP000028705">
    <property type="component" value="Unassembled WGS sequence"/>
</dbReference>
<dbReference type="OrthoDB" id="614723at2"/>
<dbReference type="AlphaFoldDB" id="A0A086A1J1"/>
<feature type="domain" description="GEVED" evidence="4">
    <location>
        <begin position="257"/>
        <end position="346"/>
    </location>
</feature>
<evidence type="ECO:0000259" key="4">
    <source>
        <dbReference type="Pfam" id="PF20009"/>
    </source>
</evidence>
<reference evidence="5 6" key="1">
    <citation type="submission" date="2014-07" db="EMBL/GenBank/DDBJ databases">
        <title>Genome of Chryseobacterium soli DSM 19298.</title>
        <authorList>
            <person name="Stropko S.J."/>
            <person name="Pipes S.E."/>
            <person name="Newman J."/>
        </authorList>
    </citation>
    <scope>NUCLEOTIDE SEQUENCE [LARGE SCALE GENOMIC DNA]</scope>
    <source>
        <strain evidence="5 6">DSM 19298</strain>
    </source>
</reference>
<keyword evidence="1 2" id="KW-0732">Signal</keyword>
<dbReference type="EMBL" id="JPRH01000010">
    <property type="protein sequence ID" value="KFF10555.1"/>
    <property type="molecule type" value="Genomic_DNA"/>
</dbReference>
<keyword evidence="6" id="KW-1185">Reference proteome</keyword>
<name>A0A086A1J1_9FLAO</name>
<dbReference type="Pfam" id="PF18962">
    <property type="entry name" value="Por_Secre_tail"/>
    <property type="match status" value="1"/>
</dbReference>
<evidence type="ECO:0000256" key="2">
    <source>
        <dbReference type="SAM" id="SignalP"/>
    </source>
</evidence>
<evidence type="ECO:0000313" key="5">
    <source>
        <dbReference type="EMBL" id="KFF10555.1"/>
    </source>
</evidence>
<organism evidence="5 6">
    <name type="scientific">Chryseobacterium soli</name>
    <dbReference type="NCBI Taxonomy" id="445961"/>
    <lineage>
        <taxon>Bacteria</taxon>
        <taxon>Pseudomonadati</taxon>
        <taxon>Bacteroidota</taxon>
        <taxon>Flavobacteriia</taxon>
        <taxon>Flavobacteriales</taxon>
        <taxon>Weeksellaceae</taxon>
        <taxon>Chryseobacterium group</taxon>
        <taxon>Chryseobacterium</taxon>
    </lineage>
</organism>
<evidence type="ECO:0000259" key="3">
    <source>
        <dbReference type="Pfam" id="PF18962"/>
    </source>
</evidence>
<dbReference type="InterPro" id="IPR045474">
    <property type="entry name" value="GEVED"/>
</dbReference>
<dbReference type="NCBIfam" id="TIGR04183">
    <property type="entry name" value="Por_Secre_tail"/>
    <property type="match status" value="1"/>
</dbReference>
<dbReference type="RefSeq" id="WP_034714569.1">
    <property type="nucleotide sequence ID" value="NZ_JPRH01000010.1"/>
</dbReference>